<evidence type="ECO:0000256" key="1">
    <source>
        <dbReference type="SAM" id="MobiDB-lite"/>
    </source>
</evidence>
<organism evidence="2 3">
    <name type="scientific">Planctobacterium marinum</name>
    <dbReference type="NCBI Taxonomy" id="1631968"/>
    <lineage>
        <taxon>Bacteria</taxon>
        <taxon>Pseudomonadati</taxon>
        <taxon>Pseudomonadota</taxon>
        <taxon>Gammaproteobacteria</taxon>
        <taxon>Alteromonadales</taxon>
        <taxon>Alteromonadaceae</taxon>
        <taxon>Planctobacterium</taxon>
    </lineage>
</organism>
<protein>
    <submittedName>
        <fullName evidence="2">Uncharacterized protein</fullName>
    </submittedName>
</protein>
<evidence type="ECO:0000313" key="2">
    <source>
        <dbReference type="EMBL" id="BDX06079.1"/>
    </source>
</evidence>
<sequence>MSTVKNVEKAGRQFWLAGLGACLLGKEYAVKKMDELLEGTNSLVNGVLAKGATIEGELKTKLQSGFPQDEKILELREKLGLNKESKQDKIARLAAKVDALTEIVATLTVKTEETKATTSAPSKTQEAAAPAPKPAAKRTTTRKPRAASSKTTSSAAAPKPAARRTTTRKTTTQTKQSKTDSE</sequence>
<dbReference type="RefSeq" id="WP_338292117.1">
    <property type="nucleotide sequence ID" value="NZ_AP027272.1"/>
</dbReference>
<dbReference type="AlphaFoldDB" id="A0AA48KS39"/>
<proteinExistence type="predicted"/>
<dbReference type="EMBL" id="AP027272">
    <property type="protein sequence ID" value="BDX06079.1"/>
    <property type="molecule type" value="Genomic_DNA"/>
</dbReference>
<name>A0AA48KS39_9ALTE</name>
<reference evidence="2" key="1">
    <citation type="submission" date="2023-01" db="EMBL/GenBank/DDBJ databases">
        <title>Complete genome sequence of Planctobacterium marinum strain Dej080120_11.</title>
        <authorList>
            <person name="Ueki S."/>
            <person name="Maruyama F."/>
        </authorList>
    </citation>
    <scope>NUCLEOTIDE SEQUENCE</scope>
    <source>
        <strain evidence="2">Dej080120_11</strain>
    </source>
</reference>
<evidence type="ECO:0000313" key="3">
    <source>
        <dbReference type="Proteomes" id="UP001333710"/>
    </source>
</evidence>
<feature type="region of interest" description="Disordered" evidence="1">
    <location>
        <begin position="112"/>
        <end position="182"/>
    </location>
</feature>
<gene>
    <name evidence="2" type="ORF">MACH26_16000</name>
</gene>
<dbReference type="Proteomes" id="UP001333710">
    <property type="component" value="Chromosome"/>
</dbReference>
<keyword evidence="3" id="KW-1185">Reference proteome</keyword>
<feature type="compositionally biased region" description="Basic residues" evidence="1">
    <location>
        <begin position="135"/>
        <end position="145"/>
    </location>
</feature>
<feature type="compositionally biased region" description="Polar residues" evidence="1">
    <location>
        <begin position="116"/>
        <end position="125"/>
    </location>
</feature>
<accession>A0AA48KS39</accession>
<dbReference type="KEGG" id="pmaw:MACH26_16000"/>
<feature type="compositionally biased region" description="Low complexity" evidence="1">
    <location>
        <begin position="146"/>
        <end position="160"/>
    </location>
</feature>